<evidence type="ECO:0000313" key="10">
    <source>
        <dbReference type="EMBL" id="MDN3565589.1"/>
    </source>
</evidence>
<protein>
    <submittedName>
        <fullName evidence="10">NCS2 family permease</fullName>
    </submittedName>
</protein>
<keyword evidence="5 8" id="KW-0812">Transmembrane</keyword>
<evidence type="ECO:0000256" key="5">
    <source>
        <dbReference type="ARBA" id="ARBA00022692"/>
    </source>
</evidence>
<dbReference type="PANTHER" id="PTHR43337:SF1">
    <property type="entry name" value="XANTHINE_URACIL PERMEASE C887.17-RELATED"/>
    <property type="match status" value="1"/>
</dbReference>
<feature type="transmembrane region" description="Helical" evidence="9">
    <location>
        <begin position="129"/>
        <end position="148"/>
    </location>
</feature>
<keyword evidence="11" id="KW-1185">Reference proteome</keyword>
<comment type="subcellular location">
    <subcellularLocation>
        <location evidence="1 8">Cell membrane</location>
        <topology evidence="1 8">Multi-pass membrane protein</topology>
    </subcellularLocation>
</comment>
<feature type="transmembrane region" description="Helical" evidence="9">
    <location>
        <begin position="95"/>
        <end position="117"/>
    </location>
</feature>
<feature type="transmembrane region" description="Helical" evidence="9">
    <location>
        <begin position="20"/>
        <end position="39"/>
    </location>
</feature>
<dbReference type="RefSeq" id="WP_290317437.1">
    <property type="nucleotide sequence ID" value="NZ_JAUFPN010000150.1"/>
</dbReference>
<feature type="transmembrane region" description="Helical" evidence="9">
    <location>
        <begin position="343"/>
        <end position="363"/>
    </location>
</feature>
<organism evidence="10 11">
    <name type="scientific">Paeniroseomonas aquatica</name>
    <dbReference type="NCBI Taxonomy" id="373043"/>
    <lineage>
        <taxon>Bacteria</taxon>
        <taxon>Pseudomonadati</taxon>
        <taxon>Pseudomonadota</taxon>
        <taxon>Alphaproteobacteria</taxon>
        <taxon>Acetobacterales</taxon>
        <taxon>Acetobacteraceae</taxon>
        <taxon>Paeniroseomonas</taxon>
    </lineage>
</organism>
<dbReference type="InterPro" id="IPR045018">
    <property type="entry name" value="Azg-like"/>
</dbReference>
<keyword evidence="7 8" id="KW-0472">Membrane</keyword>
<reference evidence="11" key="1">
    <citation type="journal article" date="2019" name="Int. J. Syst. Evol. Microbiol.">
        <title>The Global Catalogue of Microorganisms (GCM) 10K type strain sequencing project: providing services to taxonomists for standard genome sequencing and annotation.</title>
        <authorList>
            <consortium name="The Broad Institute Genomics Platform"/>
            <consortium name="The Broad Institute Genome Sequencing Center for Infectious Disease"/>
            <person name="Wu L."/>
            <person name="Ma J."/>
        </authorList>
    </citation>
    <scope>NUCLEOTIDE SEQUENCE [LARGE SCALE GENOMIC DNA]</scope>
    <source>
        <strain evidence="11">CECT 7131</strain>
    </source>
</reference>
<proteinExistence type="inferred from homology"/>
<keyword evidence="4 8" id="KW-1003">Cell membrane</keyword>
<evidence type="ECO:0000256" key="7">
    <source>
        <dbReference type="ARBA" id="ARBA00023136"/>
    </source>
</evidence>
<comment type="caution">
    <text evidence="10">The sequence shown here is derived from an EMBL/GenBank/DDBJ whole genome shotgun (WGS) entry which is preliminary data.</text>
</comment>
<dbReference type="Pfam" id="PF00860">
    <property type="entry name" value="Xan_ur_permease"/>
    <property type="match status" value="1"/>
</dbReference>
<evidence type="ECO:0000256" key="3">
    <source>
        <dbReference type="ARBA" id="ARBA00022448"/>
    </source>
</evidence>
<sequence length="429" mass="43379">MLETLFHLRDRGTTPRTEVLAGATTFLTMVYIAVVNPAILAQAGIDPGAAFVATCLAAAIGSALMGLLANLPIALAPGMGLNAYFTFAVVLGMGLSWQVALGAVFLSGLLFLAVSLLRIREWLVNGIPLSLKLGIAAGIGFFLGLIGLKGMGLVVAHPATLIALGPLGETSTLLACLGFLLIAGLSARRVPGAIILGIGIVALLGVPFGLTRFAGIASLPPSLGPSFLQLDIAGALQLGVLGIVFTFFLVDLLDNTGTLIATTHRAGLMRPDGTVPNLGRALLADSGGAIVGSVLGTSTTVSYIESASGIQAGGRTGLTAVTAAVLFLAVLFLAPLATAIPGFATAPALVFVACLMAQALRGLDWDEASDYVPAVLTALAMPFTFSIATGIGIGFVTYAALKLAAGRAAEVSGAVWLLAALCVVKFAVT</sequence>
<dbReference type="EMBL" id="JAUFPN010000150">
    <property type="protein sequence ID" value="MDN3565589.1"/>
    <property type="molecule type" value="Genomic_DNA"/>
</dbReference>
<dbReference type="InterPro" id="IPR026033">
    <property type="entry name" value="Azg-like_bact_archaea"/>
</dbReference>
<accession>A0ABT8A7M2</accession>
<evidence type="ECO:0000256" key="9">
    <source>
        <dbReference type="SAM" id="Phobius"/>
    </source>
</evidence>
<evidence type="ECO:0000256" key="2">
    <source>
        <dbReference type="ARBA" id="ARBA00005697"/>
    </source>
</evidence>
<evidence type="ECO:0000256" key="4">
    <source>
        <dbReference type="ARBA" id="ARBA00022475"/>
    </source>
</evidence>
<evidence type="ECO:0000313" key="11">
    <source>
        <dbReference type="Proteomes" id="UP001529369"/>
    </source>
</evidence>
<gene>
    <name evidence="10" type="ORF">QWZ14_14570</name>
</gene>
<comment type="similarity">
    <text evidence="2 8">Belongs to the nucleobase:cation symporter-2 (NCS2) (TC 2.A.40) family. Azg-like subfamily.</text>
</comment>
<feature type="transmembrane region" description="Helical" evidence="9">
    <location>
        <begin position="190"/>
        <end position="210"/>
    </location>
</feature>
<dbReference type="Proteomes" id="UP001529369">
    <property type="component" value="Unassembled WGS sequence"/>
</dbReference>
<feature type="transmembrane region" description="Helical" evidence="9">
    <location>
        <begin position="411"/>
        <end position="428"/>
    </location>
</feature>
<feature type="transmembrane region" description="Helical" evidence="9">
    <location>
        <begin position="230"/>
        <end position="250"/>
    </location>
</feature>
<feature type="transmembrane region" description="Helical" evidence="9">
    <location>
        <begin position="51"/>
        <end position="75"/>
    </location>
</feature>
<dbReference type="PIRSF" id="PIRSF005353">
    <property type="entry name" value="PbuG"/>
    <property type="match status" value="1"/>
</dbReference>
<dbReference type="InterPro" id="IPR006043">
    <property type="entry name" value="NCS2"/>
</dbReference>
<dbReference type="PANTHER" id="PTHR43337">
    <property type="entry name" value="XANTHINE/URACIL PERMEASE C887.17-RELATED"/>
    <property type="match status" value="1"/>
</dbReference>
<evidence type="ECO:0000256" key="8">
    <source>
        <dbReference type="PIRNR" id="PIRNR005353"/>
    </source>
</evidence>
<name>A0ABT8A7M2_9PROT</name>
<feature type="transmembrane region" description="Helical" evidence="9">
    <location>
        <begin position="160"/>
        <end position="183"/>
    </location>
</feature>
<evidence type="ECO:0000256" key="1">
    <source>
        <dbReference type="ARBA" id="ARBA00004651"/>
    </source>
</evidence>
<feature type="transmembrane region" description="Helical" evidence="9">
    <location>
        <begin position="375"/>
        <end position="399"/>
    </location>
</feature>
<keyword evidence="6 8" id="KW-1133">Transmembrane helix</keyword>
<evidence type="ECO:0000256" key="6">
    <source>
        <dbReference type="ARBA" id="ARBA00022989"/>
    </source>
</evidence>
<keyword evidence="3 8" id="KW-0813">Transport</keyword>